<gene>
    <name evidence="5" type="ORF">g.45510</name>
</gene>
<evidence type="ECO:0000256" key="2">
    <source>
        <dbReference type="ARBA" id="ARBA00022670"/>
    </source>
</evidence>
<dbReference type="SUPFAM" id="SSF54001">
    <property type="entry name" value="Cysteine proteinases"/>
    <property type="match status" value="1"/>
</dbReference>
<dbReference type="GO" id="GO:0006508">
    <property type="term" value="P:proteolysis"/>
    <property type="evidence" value="ECO:0007669"/>
    <property type="project" value="UniProtKB-KW"/>
</dbReference>
<protein>
    <recommendedName>
        <fullName evidence="4">Ubiquitin-like protease family profile domain-containing protein</fullName>
    </recommendedName>
</protein>
<keyword evidence="3" id="KW-0378">Hydrolase</keyword>
<name>A0A1B6G6J6_9HEMI</name>
<keyword evidence="2" id="KW-0645">Protease</keyword>
<proteinExistence type="inferred from homology"/>
<comment type="similarity">
    <text evidence="1">Belongs to the peptidase C48 family.</text>
</comment>
<dbReference type="Pfam" id="PF02902">
    <property type="entry name" value="Peptidase_C48"/>
    <property type="match status" value="1"/>
</dbReference>
<sequence length="154" mass="17248">HWSLVVVRMSSKCIRAYDSLNRDCTKQCKNVLNYLTCIAQEKNCFFDDRQWAVLNTPKGCPLQTDAVSCGLFVCFYADMAASNGRTVGVKIDPLMVRKKLMAVLRRGKFKEENFVEGIRVASTVTSEIKTVDLTGEEDKPQLPTALKTSDTSEV</sequence>
<dbReference type="InterPro" id="IPR003653">
    <property type="entry name" value="Peptidase_C48_C"/>
</dbReference>
<evidence type="ECO:0000256" key="3">
    <source>
        <dbReference type="ARBA" id="ARBA00022801"/>
    </source>
</evidence>
<feature type="non-terminal residue" evidence="5">
    <location>
        <position position="154"/>
    </location>
</feature>
<evidence type="ECO:0000313" key="5">
    <source>
        <dbReference type="EMBL" id="JAS58066.1"/>
    </source>
</evidence>
<dbReference type="PROSITE" id="PS50600">
    <property type="entry name" value="ULP_PROTEASE"/>
    <property type="match status" value="1"/>
</dbReference>
<organism evidence="5">
    <name type="scientific">Cuerna arida</name>
    <dbReference type="NCBI Taxonomy" id="1464854"/>
    <lineage>
        <taxon>Eukaryota</taxon>
        <taxon>Metazoa</taxon>
        <taxon>Ecdysozoa</taxon>
        <taxon>Arthropoda</taxon>
        <taxon>Hexapoda</taxon>
        <taxon>Insecta</taxon>
        <taxon>Pterygota</taxon>
        <taxon>Neoptera</taxon>
        <taxon>Paraneoptera</taxon>
        <taxon>Hemiptera</taxon>
        <taxon>Auchenorrhyncha</taxon>
        <taxon>Membracoidea</taxon>
        <taxon>Cicadellidae</taxon>
        <taxon>Cicadellinae</taxon>
        <taxon>Proconiini</taxon>
        <taxon>Cuerna</taxon>
    </lineage>
</organism>
<dbReference type="AlphaFoldDB" id="A0A1B6G6J6"/>
<reference evidence="5" key="1">
    <citation type="submission" date="2015-11" db="EMBL/GenBank/DDBJ databases">
        <title>De novo transcriptome assembly of four potential Pierce s Disease insect vectors from Arizona vineyards.</title>
        <authorList>
            <person name="Tassone E.E."/>
        </authorList>
    </citation>
    <scope>NUCLEOTIDE SEQUENCE</scope>
</reference>
<dbReference type="Gene3D" id="3.40.395.10">
    <property type="entry name" value="Adenoviral Proteinase, Chain A"/>
    <property type="match status" value="1"/>
</dbReference>
<dbReference type="GO" id="GO:0008234">
    <property type="term" value="F:cysteine-type peptidase activity"/>
    <property type="evidence" value="ECO:0007669"/>
    <property type="project" value="InterPro"/>
</dbReference>
<accession>A0A1B6G6J6</accession>
<evidence type="ECO:0000256" key="1">
    <source>
        <dbReference type="ARBA" id="ARBA00005234"/>
    </source>
</evidence>
<dbReference type="InterPro" id="IPR038765">
    <property type="entry name" value="Papain-like_cys_pep_sf"/>
</dbReference>
<evidence type="ECO:0000259" key="4">
    <source>
        <dbReference type="PROSITE" id="PS50600"/>
    </source>
</evidence>
<feature type="domain" description="Ubiquitin-like protease family profile" evidence="4">
    <location>
        <begin position="1"/>
        <end position="80"/>
    </location>
</feature>
<dbReference type="EMBL" id="GECZ01011703">
    <property type="protein sequence ID" value="JAS58066.1"/>
    <property type="molecule type" value="Transcribed_RNA"/>
</dbReference>
<feature type="non-terminal residue" evidence="5">
    <location>
        <position position="1"/>
    </location>
</feature>